<keyword evidence="3" id="KW-1185">Reference proteome</keyword>
<protein>
    <recommendedName>
        <fullName evidence="1">Lipid/polyisoprenoid-binding YceI-like domain-containing protein</fullName>
    </recommendedName>
</protein>
<feature type="non-terminal residue" evidence="2">
    <location>
        <position position="62"/>
    </location>
</feature>
<feature type="domain" description="Lipid/polyisoprenoid-binding YceI-like" evidence="1">
    <location>
        <begin position="13"/>
        <end position="62"/>
    </location>
</feature>
<evidence type="ECO:0000313" key="2">
    <source>
        <dbReference type="EMBL" id="CAK9253289.1"/>
    </source>
</evidence>
<dbReference type="InterPro" id="IPR007372">
    <property type="entry name" value="Lipid/polyisoprenoid-bd_YceI"/>
</dbReference>
<reference evidence="2" key="1">
    <citation type="submission" date="2024-02" db="EMBL/GenBank/DDBJ databases">
        <authorList>
            <consortium name="ELIXIR-Norway"/>
            <consortium name="Elixir Norway"/>
        </authorList>
    </citation>
    <scope>NUCLEOTIDE SEQUENCE</scope>
</reference>
<name>A0ABP0VFY9_9BRYO</name>
<dbReference type="Proteomes" id="UP001497444">
    <property type="component" value="Unassembled WGS sequence"/>
</dbReference>
<evidence type="ECO:0000259" key="1">
    <source>
        <dbReference type="Pfam" id="PF04264"/>
    </source>
</evidence>
<gene>
    <name evidence="2" type="ORF">CSSPJE1EN1_LOCUS28667</name>
</gene>
<dbReference type="Pfam" id="PF04264">
    <property type="entry name" value="YceI"/>
    <property type="match status" value="1"/>
</dbReference>
<accession>A0ABP0VFY9</accession>
<dbReference type="SUPFAM" id="SSF101874">
    <property type="entry name" value="YceI-like"/>
    <property type="match status" value="1"/>
</dbReference>
<sequence>MSLTAAAFAQSGWSLDKSHSSVNFTVTHMVVSEVDGSFKEFSAEVKSDKPDFSDLSTTFTIQ</sequence>
<comment type="caution">
    <text evidence="2">The sequence shown here is derived from an EMBL/GenBank/DDBJ whole genome shotgun (WGS) entry which is preliminary data.</text>
</comment>
<dbReference type="Gene3D" id="2.40.128.110">
    <property type="entry name" value="Lipid/polyisoprenoid-binding, YceI-like"/>
    <property type="match status" value="1"/>
</dbReference>
<dbReference type="InterPro" id="IPR036761">
    <property type="entry name" value="TTHA0802/YceI-like_sf"/>
</dbReference>
<dbReference type="EMBL" id="CAXAQS010000811">
    <property type="protein sequence ID" value="CAK9253289.1"/>
    <property type="molecule type" value="Genomic_DNA"/>
</dbReference>
<evidence type="ECO:0000313" key="3">
    <source>
        <dbReference type="Proteomes" id="UP001497444"/>
    </source>
</evidence>
<organism evidence="2 3">
    <name type="scientific">Sphagnum jensenii</name>
    <dbReference type="NCBI Taxonomy" id="128206"/>
    <lineage>
        <taxon>Eukaryota</taxon>
        <taxon>Viridiplantae</taxon>
        <taxon>Streptophyta</taxon>
        <taxon>Embryophyta</taxon>
        <taxon>Bryophyta</taxon>
        <taxon>Sphagnophytina</taxon>
        <taxon>Sphagnopsida</taxon>
        <taxon>Sphagnales</taxon>
        <taxon>Sphagnaceae</taxon>
        <taxon>Sphagnum</taxon>
    </lineage>
</organism>
<proteinExistence type="predicted"/>